<dbReference type="AlphaFoldDB" id="A0A1Q9E735"/>
<dbReference type="EMBL" id="LSRX01000242">
    <property type="protein sequence ID" value="OLQ03230.1"/>
    <property type="molecule type" value="Genomic_DNA"/>
</dbReference>
<proteinExistence type="predicted"/>
<comment type="caution">
    <text evidence="2">The sequence shown here is derived from an EMBL/GenBank/DDBJ whole genome shotgun (WGS) entry which is preliminary data.</text>
</comment>
<feature type="region of interest" description="Disordered" evidence="1">
    <location>
        <begin position="105"/>
        <end position="135"/>
    </location>
</feature>
<gene>
    <name evidence="2" type="ORF">AK812_SmicGene13845</name>
</gene>
<feature type="compositionally biased region" description="Acidic residues" evidence="1">
    <location>
        <begin position="22"/>
        <end position="42"/>
    </location>
</feature>
<keyword evidence="3" id="KW-1185">Reference proteome</keyword>
<evidence type="ECO:0000313" key="2">
    <source>
        <dbReference type="EMBL" id="OLQ03230.1"/>
    </source>
</evidence>
<evidence type="ECO:0000256" key="1">
    <source>
        <dbReference type="SAM" id="MobiDB-lite"/>
    </source>
</evidence>
<evidence type="ECO:0000313" key="3">
    <source>
        <dbReference type="Proteomes" id="UP000186817"/>
    </source>
</evidence>
<protein>
    <submittedName>
        <fullName evidence="2">Uncharacterized protein</fullName>
    </submittedName>
</protein>
<sequence length="182" mass="20053">MREIWSPTREAAEGEAVPDPPAEGDEEPTAPPGEEEEQEEAEGLAAQEGSSSTPAVLEAPFRHRFFSSTVGRITIITIIAIIDYTTIACARGGLDRKKQRSIALEDPGLARRRPLSRPGEEAAPVEEEADVPQVYKEMREPATDLTMAEEDWPMLKRWLPEPLEDATKTFNECTGMPPELGP</sequence>
<organism evidence="2 3">
    <name type="scientific">Symbiodinium microadriaticum</name>
    <name type="common">Dinoflagellate</name>
    <name type="synonym">Zooxanthella microadriatica</name>
    <dbReference type="NCBI Taxonomy" id="2951"/>
    <lineage>
        <taxon>Eukaryota</taxon>
        <taxon>Sar</taxon>
        <taxon>Alveolata</taxon>
        <taxon>Dinophyceae</taxon>
        <taxon>Suessiales</taxon>
        <taxon>Symbiodiniaceae</taxon>
        <taxon>Symbiodinium</taxon>
    </lineage>
</organism>
<name>A0A1Q9E735_SYMMI</name>
<reference evidence="2 3" key="1">
    <citation type="submission" date="2016-02" db="EMBL/GenBank/DDBJ databases">
        <title>Genome analysis of coral dinoflagellate symbionts highlights evolutionary adaptations to a symbiotic lifestyle.</title>
        <authorList>
            <person name="Aranda M."/>
            <person name="Li Y."/>
            <person name="Liew Y.J."/>
            <person name="Baumgarten S."/>
            <person name="Simakov O."/>
            <person name="Wilson M."/>
            <person name="Piel J."/>
            <person name="Ashoor H."/>
            <person name="Bougouffa S."/>
            <person name="Bajic V.B."/>
            <person name="Ryu T."/>
            <person name="Ravasi T."/>
            <person name="Bayer T."/>
            <person name="Micklem G."/>
            <person name="Kim H."/>
            <person name="Bhak J."/>
            <person name="Lajeunesse T.C."/>
            <person name="Voolstra C.R."/>
        </authorList>
    </citation>
    <scope>NUCLEOTIDE SEQUENCE [LARGE SCALE GENOMIC DNA]</scope>
    <source>
        <strain evidence="2 3">CCMP2467</strain>
    </source>
</reference>
<accession>A0A1Q9E735</accession>
<dbReference type="Proteomes" id="UP000186817">
    <property type="component" value="Unassembled WGS sequence"/>
</dbReference>
<feature type="region of interest" description="Disordered" evidence="1">
    <location>
        <begin position="1"/>
        <end position="55"/>
    </location>
</feature>